<evidence type="ECO:0000313" key="3">
    <source>
        <dbReference type="Proteomes" id="UP001055439"/>
    </source>
</evidence>
<sequence length="102" mass="11756">MGGGGVFALFGFRRRQRRGHEAVGAEARQRRKGDGYGRPRQQAMTTSRSYEAEVEAWERKVRRTDEDHGRWDAGLDVDRQAKEFIDRVHGKLMNADHLMEAI</sequence>
<dbReference type="Proteomes" id="UP001055439">
    <property type="component" value="Chromosome 1"/>
</dbReference>
<proteinExistence type="predicted"/>
<evidence type="ECO:0000313" key="2">
    <source>
        <dbReference type="EMBL" id="URD75592.1"/>
    </source>
</evidence>
<name>A0A9E7EES1_9LILI</name>
<protein>
    <submittedName>
        <fullName evidence="2">Uncharacterized protein</fullName>
    </submittedName>
</protein>
<accession>A0A9E7EES1</accession>
<feature type="region of interest" description="Disordered" evidence="1">
    <location>
        <begin position="18"/>
        <end position="51"/>
    </location>
</feature>
<dbReference type="EMBL" id="CP097502">
    <property type="protein sequence ID" value="URD75592.1"/>
    <property type="molecule type" value="Genomic_DNA"/>
</dbReference>
<dbReference type="OrthoDB" id="10400581at2759"/>
<keyword evidence="3" id="KW-1185">Reference proteome</keyword>
<dbReference type="AlphaFoldDB" id="A0A9E7EES1"/>
<reference evidence="2" key="1">
    <citation type="submission" date="2022-05" db="EMBL/GenBank/DDBJ databases">
        <title>The Musa troglodytarum L. genome provides insights into the mechanism of non-climacteric behaviour and enrichment of carotenoids.</title>
        <authorList>
            <person name="Wang J."/>
        </authorList>
    </citation>
    <scope>NUCLEOTIDE SEQUENCE</scope>
    <source>
        <tissue evidence="2">Leaf</tissue>
    </source>
</reference>
<gene>
    <name evidence="2" type="ORF">MUK42_08971</name>
</gene>
<evidence type="ECO:0000256" key="1">
    <source>
        <dbReference type="SAM" id="MobiDB-lite"/>
    </source>
</evidence>
<organism evidence="2 3">
    <name type="scientific">Musa troglodytarum</name>
    <name type="common">fe'i banana</name>
    <dbReference type="NCBI Taxonomy" id="320322"/>
    <lineage>
        <taxon>Eukaryota</taxon>
        <taxon>Viridiplantae</taxon>
        <taxon>Streptophyta</taxon>
        <taxon>Embryophyta</taxon>
        <taxon>Tracheophyta</taxon>
        <taxon>Spermatophyta</taxon>
        <taxon>Magnoliopsida</taxon>
        <taxon>Liliopsida</taxon>
        <taxon>Zingiberales</taxon>
        <taxon>Musaceae</taxon>
        <taxon>Musa</taxon>
    </lineage>
</organism>